<dbReference type="Pfam" id="PF08003">
    <property type="entry name" value="Methyltransf_9"/>
    <property type="match status" value="1"/>
</dbReference>
<protein>
    <recommendedName>
        <fullName evidence="3">tRNA U34 carboxymethyltransferase</fullName>
        <ecNumber evidence="3">2.5.1.-</ecNumber>
    </recommendedName>
</protein>
<feature type="binding site" evidence="3">
    <location>
        <position position="200"/>
    </location>
    <ligand>
        <name>carboxy-S-adenosyl-L-methionine</name>
        <dbReference type="ChEBI" id="CHEBI:134278"/>
    </ligand>
</feature>
<feature type="binding site" evidence="3">
    <location>
        <position position="204"/>
    </location>
    <ligand>
        <name>carboxy-S-adenosyl-L-methionine</name>
        <dbReference type="ChEBI" id="CHEBI:134278"/>
    </ligand>
</feature>
<dbReference type="AlphaFoldDB" id="A0A5S9QK18"/>
<dbReference type="SUPFAM" id="SSF53335">
    <property type="entry name" value="S-adenosyl-L-methionine-dependent methyltransferases"/>
    <property type="match status" value="1"/>
</dbReference>
<organism evidence="4 5">
    <name type="scientific">BD1-7 clade bacterium</name>
    <dbReference type="NCBI Taxonomy" id="2029982"/>
    <lineage>
        <taxon>Bacteria</taxon>
        <taxon>Pseudomonadati</taxon>
        <taxon>Pseudomonadota</taxon>
        <taxon>Gammaproteobacteria</taxon>
        <taxon>Cellvibrionales</taxon>
        <taxon>Spongiibacteraceae</taxon>
        <taxon>BD1-7 clade</taxon>
    </lineage>
</organism>
<comment type="catalytic activity">
    <reaction evidence="3">
        <text>carboxy-S-adenosyl-L-methionine + 5-hydroxyuridine(34) in tRNA = 5-carboxymethoxyuridine(34) in tRNA + S-adenosyl-L-homocysteine + H(+)</text>
        <dbReference type="Rhea" id="RHEA:52848"/>
        <dbReference type="Rhea" id="RHEA-COMP:13381"/>
        <dbReference type="Rhea" id="RHEA-COMP:13383"/>
        <dbReference type="ChEBI" id="CHEBI:15378"/>
        <dbReference type="ChEBI" id="CHEBI:57856"/>
        <dbReference type="ChEBI" id="CHEBI:134278"/>
        <dbReference type="ChEBI" id="CHEBI:136877"/>
        <dbReference type="ChEBI" id="CHEBI:136879"/>
    </reaction>
</comment>
<dbReference type="InterPro" id="IPR010017">
    <property type="entry name" value="CmoB"/>
</dbReference>
<keyword evidence="5" id="KW-1185">Reference proteome</keyword>
<dbReference type="PANTHER" id="PTHR43464:SF95">
    <property type="entry name" value="TRNA U34 CARBOXYMETHYLTRANSFERASE"/>
    <property type="match status" value="1"/>
</dbReference>
<dbReference type="CDD" id="cd02440">
    <property type="entry name" value="AdoMet_MTases"/>
    <property type="match status" value="1"/>
</dbReference>
<dbReference type="NCBIfam" id="TIGR00452">
    <property type="entry name" value="tRNA 5-methoxyuridine(34)/uridine 5-oxyacetic acid(34) synthase CmoB"/>
    <property type="match status" value="1"/>
</dbReference>
<evidence type="ECO:0000313" key="4">
    <source>
        <dbReference type="EMBL" id="CAA0118592.1"/>
    </source>
</evidence>
<feature type="binding site" evidence="3">
    <location>
        <position position="109"/>
    </location>
    <ligand>
        <name>carboxy-S-adenosyl-L-methionine</name>
        <dbReference type="ChEBI" id="CHEBI:134278"/>
    </ligand>
</feature>
<feature type="binding site" evidence="3">
    <location>
        <position position="319"/>
    </location>
    <ligand>
        <name>carboxy-S-adenosyl-L-methionine</name>
        <dbReference type="ChEBI" id="CHEBI:134278"/>
    </ligand>
</feature>
<feature type="binding site" evidence="3">
    <location>
        <position position="114"/>
    </location>
    <ligand>
        <name>carboxy-S-adenosyl-L-methionine</name>
        <dbReference type="ChEBI" id="CHEBI:134278"/>
    </ligand>
</feature>
<evidence type="ECO:0000256" key="1">
    <source>
        <dbReference type="ARBA" id="ARBA00022679"/>
    </source>
</evidence>
<evidence type="ECO:0000313" key="5">
    <source>
        <dbReference type="Proteomes" id="UP000441399"/>
    </source>
</evidence>
<reference evidence="4 5" key="1">
    <citation type="submission" date="2019-11" db="EMBL/GenBank/DDBJ databases">
        <authorList>
            <person name="Holert J."/>
        </authorList>
    </citation>
    <scope>NUCLEOTIDE SEQUENCE [LARGE SCALE GENOMIC DNA]</scope>
    <source>
        <strain evidence="4">SB11_3</strain>
    </source>
</reference>
<keyword evidence="1 3" id="KW-0808">Transferase</keyword>
<dbReference type="NCBIfam" id="NF011650">
    <property type="entry name" value="PRK15068.1"/>
    <property type="match status" value="1"/>
</dbReference>
<proteinExistence type="inferred from homology"/>
<comment type="subunit">
    <text evidence="3">Homotetramer.</text>
</comment>
<evidence type="ECO:0000256" key="3">
    <source>
        <dbReference type="HAMAP-Rule" id="MF_01590"/>
    </source>
</evidence>
<keyword evidence="4" id="KW-0489">Methyltransferase</keyword>
<dbReference type="GO" id="GO:0002098">
    <property type="term" value="P:tRNA wobble uridine modification"/>
    <property type="evidence" value="ECO:0007669"/>
    <property type="project" value="InterPro"/>
</dbReference>
<feature type="binding site" evidence="3">
    <location>
        <position position="95"/>
    </location>
    <ligand>
        <name>carboxy-S-adenosyl-L-methionine</name>
        <dbReference type="ChEBI" id="CHEBI:134278"/>
    </ligand>
</feature>
<name>A0A5S9QK18_9GAMM</name>
<dbReference type="InterPro" id="IPR027555">
    <property type="entry name" value="Mo5U34_MeTrfas-like"/>
</dbReference>
<dbReference type="PANTHER" id="PTHR43464">
    <property type="entry name" value="METHYLTRANSFERASE"/>
    <property type="match status" value="1"/>
</dbReference>
<comment type="caution">
    <text evidence="3">Lacks conserved residue(s) required for the propagation of feature annotation.</text>
</comment>
<dbReference type="HAMAP" id="MF_01590">
    <property type="entry name" value="tRNA_carboxymethyltr_CmoB"/>
    <property type="match status" value="1"/>
</dbReference>
<feature type="binding site" evidence="3">
    <location>
        <position position="134"/>
    </location>
    <ligand>
        <name>carboxy-S-adenosyl-L-methionine</name>
        <dbReference type="ChEBI" id="CHEBI:134278"/>
    </ligand>
</feature>
<dbReference type="EC" id="2.5.1.-" evidence="3"/>
<dbReference type="Gene3D" id="3.40.50.150">
    <property type="entry name" value="Vaccinia Virus protein VP39"/>
    <property type="match status" value="1"/>
</dbReference>
<dbReference type="EMBL" id="CACSIO010000034">
    <property type="protein sequence ID" value="CAA0118592.1"/>
    <property type="molecule type" value="Genomic_DNA"/>
</dbReference>
<gene>
    <name evidence="3 4" type="primary">cmoB</name>
    <name evidence="4" type="ORF">OPDIPICF_02134</name>
</gene>
<evidence type="ECO:0000256" key="2">
    <source>
        <dbReference type="ARBA" id="ARBA00022694"/>
    </source>
</evidence>
<sequence length="326" mass="37565">MQPMFDYSSFYRDLQNTSMSDQTEEWRLALEGRVDPKLHGDLPQWQSVIANLPDFPLNSVDLSADQVTLSTSISLDPQQKESITNNLMGLHPWRKGPFNFFGINIDTEWRSDWKWDRVKEHISDLTHRRVLDVGCGSGYHCWRMRGEGAKFVVGIDPMPKFVFQFNVFKHYLASEPVHVLPLKSEDLPVKLESFDTVFSMGVLYHRRSPMDHLEELKNALRPGGELVLETLVVDGDENTVLMPQGRYAQMRNVWFLPSAPALEIWLQRMGFKNIKTIDITQTSEDEQRPTDWMTFQSLAHFLDPKDSNLTIEGLPAPKRAIIMATK</sequence>
<dbReference type="GO" id="GO:0008168">
    <property type="term" value="F:methyltransferase activity"/>
    <property type="evidence" value="ECO:0007669"/>
    <property type="project" value="UniProtKB-KW"/>
</dbReference>
<dbReference type="Proteomes" id="UP000441399">
    <property type="component" value="Unassembled WGS sequence"/>
</dbReference>
<dbReference type="GO" id="GO:0032259">
    <property type="term" value="P:methylation"/>
    <property type="evidence" value="ECO:0007669"/>
    <property type="project" value="UniProtKB-KW"/>
</dbReference>
<accession>A0A5S9QK18</accession>
<dbReference type="InterPro" id="IPR029063">
    <property type="entry name" value="SAM-dependent_MTases_sf"/>
</dbReference>
<keyword evidence="2 3" id="KW-0819">tRNA processing</keyword>
<comment type="function">
    <text evidence="3">Catalyzes carboxymethyl transfer from carboxy-S-adenosyl-L-methionine (Cx-SAM) to 5-hydroxyuridine (ho5U) to form 5-carboxymethoxyuridine (cmo5U) at position 34 in tRNAs.</text>
</comment>
<comment type="similarity">
    <text evidence="3">Belongs to the class I-like SAM-binding methyltransferase superfamily. CmoB family.</text>
</comment>
<dbReference type="GO" id="GO:0016765">
    <property type="term" value="F:transferase activity, transferring alkyl or aryl (other than methyl) groups"/>
    <property type="evidence" value="ECO:0007669"/>
    <property type="project" value="UniProtKB-UniRule"/>
</dbReference>